<dbReference type="AlphaFoldDB" id="A0A7D9IMG0"/>
<protein>
    <submittedName>
        <fullName evidence="2">Collagen alpha-5(IV) chain-like</fullName>
    </submittedName>
</protein>
<evidence type="ECO:0000313" key="3">
    <source>
        <dbReference type="Proteomes" id="UP001152795"/>
    </source>
</evidence>
<sequence>MYTHDQNQVMGVFAASLPFLLGLSLVRFSTSVPVSAVPPLLNKLLKDQNVTLGFILKGLQGPPGRDGISGMSGPPGLQGPPGEHGDPGVPGMPGEAGMSGPPGLQGPSGLDGQPGSPGLPGPPGLIGGSGMAGPPGSPGFQGPPGMPGPTPIRYNGTVKCEEDTAWLRCNEYKHISIISAFWGRRNFGLCTEHTGSLLTDKYCPTMPKFLTKVKDACEGTTMCEVRATKSFFGDTTCYDVYKYLEVYYKCIEVINGHEVVNEDNLLNANFLG</sequence>
<accession>A0A7D9IMG0</accession>
<dbReference type="InterPro" id="IPR043159">
    <property type="entry name" value="Lectin_gal-bd_sf"/>
</dbReference>
<dbReference type="Pfam" id="PF02140">
    <property type="entry name" value="SUEL_Lectin"/>
    <property type="match status" value="1"/>
</dbReference>
<dbReference type="GO" id="GO:0005581">
    <property type="term" value="C:collagen trimer"/>
    <property type="evidence" value="ECO:0007669"/>
    <property type="project" value="UniProtKB-KW"/>
</dbReference>
<reference evidence="2" key="1">
    <citation type="submission" date="2020-04" db="EMBL/GenBank/DDBJ databases">
        <authorList>
            <person name="Alioto T."/>
            <person name="Alioto T."/>
            <person name="Gomez Garrido J."/>
        </authorList>
    </citation>
    <scope>NUCLEOTIDE SEQUENCE</scope>
    <source>
        <strain evidence="2">A484AB</strain>
    </source>
</reference>
<dbReference type="GO" id="GO:0030246">
    <property type="term" value="F:carbohydrate binding"/>
    <property type="evidence" value="ECO:0007669"/>
    <property type="project" value="InterPro"/>
</dbReference>
<dbReference type="InterPro" id="IPR000922">
    <property type="entry name" value="Lectin_gal-bd_dom"/>
</dbReference>
<name>A0A7D9IMG0_PARCT</name>
<dbReference type="PROSITE" id="PS50228">
    <property type="entry name" value="SUEL_LECTIN"/>
    <property type="match status" value="1"/>
</dbReference>
<dbReference type="InterPro" id="IPR008160">
    <property type="entry name" value="Collagen"/>
</dbReference>
<keyword evidence="2" id="KW-0176">Collagen</keyword>
<feature type="compositionally biased region" description="Gly residues" evidence="1">
    <location>
        <begin position="124"/>
        <end position="133"/>
    </location>
</feature>
<evidence type="ECO:0000256" key="1">
    <source>
        <dbReference type="SAM" id="MobiDB-lite"/>
    </source>
</evidence>
<gene>
    <name evidence="2" type="ORF">PACLA_8A041677</name>
</gene>
<keyword evidence="3" id="KW-1185">Reference proteome</keyword>
<feature type="region of interest" description="Disordered" evidence="1">
    <location>
        <begin position="63"/>
        <end position="149"/>
    </location>
</feature>
<comment type="caution">
    <text evidence="2">The sequence shown here is derived from an EMBL/GenBank/DDBJ whole genome shotgun (WGS) entry which is preliminary data.</text>
</comment>
<dbReference type="Pfam" id="PF01391">
    <property type="entry name" value="Collagen"/>
    <property type="match status" value="1"/>
</dbReference>
<dbReference type="CDD" id="cd22838">
    <property type="entry name" value="Gal_Rha_Lectin_nemgal"/>
    <property type="match status" value="1"/>
</dbReference>
<evidence type="ECO:0000313" key="2">
    <source>
        <dbReference type="EMBL" id="CAB4009338.1"/>
    </source>
</evidence>
<feature type="compositionally biased region" description="Low complexity" evidence="1">
    <location>
        <begin position="98"/>
        <end position="116"/>
    </location>
</feature>
<dbReference type="OrthoDB" id="1100386at2759"/>
<dbReference type="Gene3D" id="2.60.120.740">
    <property type="match status" value="1"/>
</dbReference>
<dbReference type="EMBL" id="CACRXK020006421">
    <property type="protein sequence ID" value="CAB4009338.1"/>
    <property type="molecule type" value="Genomic_DNA"/>
</dbReference>
<proteinExistence type="predicted"/>
<organism evidence="2 3">
    <name type="scientific">Paramuricea clavata</name>
    <name type="common">Red gorgonian</name>
    <name type="synonym">Violescent sea-whip</name>
    <dbReference type="NCBI Taxonomy" id="317549"/>
    <lineage>
        <taxon>Eukaryota</taxon>
        <taxon>Metazoa</taxon>
        <taxon>Cnidaria</taxon>
        <taxon>Anthozoa</taxon>
        <taxon>Octocorallia</taxon>
        <taxon>Malacalcyonacea</taxon>
        <taxon>Plexauridae</taxon>
        <taxon>Paramuricea</taxon>
    </lineage>
</organism>
<dbReference type="PANTHER" id="PTHR24637">
    <property type="entry name" value="COLLAGEN"/>
    <property type="match status" value="1"/>
</dbReference>
<dbReference type="Proteomes" id="UP001152795">
    <property type="component" value="Unassembled WGS sequence"/>
</dbReference>
<dbReference type="PANTHER" id="PTHR24637:SF403">
    <property type="entry name" value="COLLAGEN-RELATED"/>
    <property type="match status" value="1"/>
</dbReference>